<dbReference type="Proteomes" id="UP000321504">
    <property type="component" value="Unassembled WGS sequence"/>
</dbReference>
<reference evidence="2 3" key="1">
    <citation type="submission" date="2019-08" db="EMBL/GenBank/DDBJ databases">
        <title>Emerging of two pre-pandemic pathogenic O4:KUT lineages of Vibrio parahaemolyticus in coastal eastern China.</title>
        <authorList>
            <person name="Yu H."/>
        </authorList>
    </citation>
    <scope>NUCLEOTIDE SEQUENCE [LARGE SCALE GENOMIC DNA]</scope>
    <source>
        <strain evidence="2 3">HZ17-383</strain>
    </source>
</reference>
<proteinExistence type="predicted"/>
<accession>A0AA46QUB9</accession>
<name>A0AA46QUB9_VIBPH</name>
<dbReference type="AlphaFoldDB" id="A0AA46QUB9"/>
<dbReference type="EMBL" id="VRMQ01000018">
    <property type="protein sequence ID" value="TXN12216.1"/>
    <property type="molecule type" value="Genomic_DNA"/>
</dbReference>
<gene>
    <name evidence="2" type="ORF">FVP01_24590</name>
</gene>
<feature type="transmembrane region" description="Helical" evidence="1">
    <location>
        <begin position="131"/>
        <end position="153"/>
    </location>
</feature>
<evidence type="ECO:0000256" key="1">
    <source>
        <dbReference type="SAM" id="Phobius"/>
    </source>
</evidence>
<dbReference type="RefSeq" id="WP_077281663.1">
    <property type="nucleotide sequence ID" value="NZ_JAQBKY010000015.1"/>
</dbReference>
<protein>
    <submittedName>
        <fullName evidence="2">Uncharacterized protein</fullName>
    </submittedName>
</protein>
<evidence type="ECO:0000313" key="2">
    <source>
        <dbReference type="EMBL" id="TXN12216.1"/>
    </source>
</evidence>
<feature type="transmembrane region" description="Helical" evidence="1">
    <location>
        <begin position="99"/>
        <end position="119"/>
    </location>
</feature>
<keyword evidence="1" id="KW-1133">Transmembrane helix</keyword>
<keyword evidence="1" id="KW-0812">Transmembrane</keyword>
<feature type="transmembrane region" description="Helical" evidence="1">
    <location>
        <begin position="71"/>
        <end position="93"/>
    </location>
</feature>
<feature type="transmembrane region" description="Helical" evidence="1">
    <location>
        <begin position="39"/>
        <end position="59"/>
    </location>
</feature>
<sequence length="165" mass="18782">MEILLKLKSWQMFLLIVTPMVLPSMIGVVPHLVVFFITWLLWMSVLLGWIYSVGIKANSLVPDSLKKSTRILKFSLGIPIAYSIVFSVLTLSSQSFPPWLVPVHLISMICVFYGMLFAAKQMVVAMKQEPVGFFEYCGPFFLFWFSPIGVWFLQPKINKLAEAQA</sequence>
<evidence type="ECO:0000313" key="3">
    <source>
        <dbReference type="Proteomes" id="UP000321504"/>
    </source>
</evidence>
<feature type="transmembrane region" description="Helical" evidence="1">
    <location>
        <begin position="12"/>
        <end position="33"/>
    </location>
</feature>
<organism evidence="2 3">
    <name type="scientific">Vibrio parahaemolyticus</name>
    <dbReference type="NCBI Taxonomy" id="670"/>
    <lineage>
        <taxon>Bacteria</taxon>
        <taxon>Pseudomonadati</taxon>
        <taxon>Pseudomonadota</taxon>
        <taxon>Gammaproteobacteria</taxon>
        <taxon>Vibrionales</taxon>
        <taxon>Vibrionaceae</taxon>
        <taxon>Vibrio</taxon>
    </lineage>
</organism>
<comment type="caution">
    <text evidence="2">The sequence shown here is derived from an EMBL/GenBank/DDBJ whole genome shotgun (WGS) entry which is preliminary data.</text>
</comment>
<keyword evidence="1" id="KW-0472">Membrane</keyword>